<gene>
    <name evidence="2" type="ORF">E1B28_007144</name>
</gene>
<sequence length="532" mass="59116">MSKRKLVPKAQHAEYTQYASLLRSLRTNNILDVTSQLTQYQAELEGKQRVWADEDEDDEYGDGSDYSKDLDDEHESGSQKARNSHLKEDLNLMVAGPSNLHTSSLSPSSRQTTPRLKRKSIHGSISREGSLSSLRETSSTISAPSRRKKKQRNQFSQIRDGWTRWPLMLEDVPVPDWGMEDEVENLVNLLRTSTREDRNPSTQKPEVSEEPQSVDWEVELPPSSLPSSSQTLQTYDDALDEGNQGTYDVDDEELDSDLDSLDSLDPPSFLRELTLTATNLLHTTLAALAHFTPARAPSLQNRLEPIGWGTVLDAFAFGSLNSGVGASHIQTNQKIAENVRKRIEIVYGSGASRPSTGHRLDEIPPDIRVISMPPAVLQTEVDVEQIECHEQSPSQSIEQPQESRSVDLEGSFLLFHRLQVIMNSRQRLAESFEKYGASESSLFDTRGLRMETNENKNSGTSKRSTRSAAARQAPSGPSTVSAVASRGSGSMRRASTRRPTNFKGKGNKIKAKNLTIDAERKGEEEKSRGVGL</sequence>
<protein>
    <submittedName>
        <fullName evidence="2">Uncharacterized protein</fullName>
    </submittedName>
</protein>
<feature type="region of interest" description="Disordered" evidence="1">
    <location>
        <begin position="446"/>
        <end position="532"/>
    </location>
</feature>
<dbReference type="AlphaFoldDB" id="A0A9P7UTH2"/>
<feature type="compositionally biased region" description="Low complexity" evidence="1">
    <location>
        <begin position="478"/>
        <end position="493"/>
    </location>
</feature>
<name>A0A9P7UTH2_9AGAR</name>
<evidence type="ECO:0000256" key="1">
    <source>
        <dbReference type="SAM" id="MobiDB-lite"/>
    </source>
</evidence>
<feature type="compositionally biased region" description="Polar residues" evidence="1">
    <location>
        <begin position="127"/>
        <end position="143"/>
    </location>
</feature>
<feature type="compositionally biased region" description="Basic and acidic residues" evidence="1">
    <location>
        <begin position="517"/>
        <end position="532"/>
    </location>
</feature>
<evidence type="ECO:0000313" key="2">
    <source>
        <dbReference type="EMBL" id="KAG7093468.1"/>
    </source>
</evidence>
<evidence type="ECO:0000313" key="3">
    <source>
        <dbReference type="Proteomes" id="UP001049176"/>
    </source>
</evidence>
<organism evidence="2 3">
    <name type="scientific">Marasmius oreades</name>
    <name type="common">fairy-ring Marasmius</name>
    <dbReference type="NCBI Taxonomy" id="181124"/>
    <lineage>
        <taxon>Eukaryota</taxon>
        <taxon>Fungi</taxon>
        <taxon>Dikarya</taxon>
        <taxon>Basidiomycota</taxon>
        <taxon>Agaricomycotina</taxon>
        <taxon>Agaricomycetes</taxon>
        <taxon>Agaricomycetidae</taxon>
        <taxon>Agaricales</taxon>
        <taxon>Marasmiineae</taxon>
        <taxon>Marasmiaceae</taxon>
        <taxon>Marasmius</taxon>
    </lineage>
</organism>
<feature type="compositionally biased region" description="Acidic residues" evidence="1">
    <location>
        <begin position="53"/>
        <end position="62"/>
    </location>
</feature>
<dbReference type="Proteomes" id="UP001049176">
    <property type="component" value="Chromosome 4"/>
</dbReference>
<accession>A0A9P7UTH2</accession>
<keyword evidence="3" id="KW-1185">Reference proteome</keyword>
<dbReference type="OrthoDB" id="3260379at2759"/>
<feature type="region of interest" description="Disordered" evidence="1">
    <location>
        <begin position="191"/>
        <end position="231"/>
    </location>
</feature>
<dbReference type="KEGG" id="more:E1B28_007144"/>
<dbReference type="RefSeq" id="XP_043009938.1">
    <property type="nucleotide sequence ID" value="XM_043151858.1"/>
</dbReference>
<feature type="region of interest" description="Disordered" evidence="1">
    <location>
        <begin position="97"/>
        <end position="155"/>
    </location>
</feature>
<reference evidence="2" key="1">
    <citation type="journal article" date="2021" name="Genome Biol. Evol.">
        <title>The assembled and annotated genome of the fairy-ring fungus Marasmius oreades.</title>
        <authorList>
            <person name="Hiltunen M."/>
            <person name="Ament-Velasquez S.L."/>
            <person name="Johannesson H."/>
        </authorList>
    </citation>
    <scope>NUCLEOTIDE SEQUENCE</scope>
    <source>
        <strain evidence="2">03SP1</strain>
    </source>
</reference>
<proteinExistence type="predicted"/>
<feature type="compositionally biased region" description="Low complexity" evidence="1">
    <location>
        <begin position="220"/>
        <end position="231"/>
    </location>
</feature>
<dbReference type="GeneID" id="66076220"/>
<dbReference type="EMBL" id="CM032184">
    <property type="protein sequence ID" value="KAG7093468.1"/>
    <property type="molecule type" value="Genomic_DNA"/>
</dbReference>
<feature type="region of interest" description="Disordered" evidence="1">
    <location>
        <begin position="48"/>
        <end position="85"/>
    </location>
</feature>
<comment type="caution">
    <text evidence="2">The sequence shown here is derived from an EMBL/GenBank/DDBJ whole genome shotgun (WGS) entry which is preliminary data.</text>
</comment>
<feature type="compositionally biased region" description="Low complexity" evidence="1">
    <location>
        <begin position="97"/>
        <end position="114"/>
    </location>
</feature>
<feature type="compositionally biased region" description="Basic and acidic residues" evidence="1">
    <location>
        <begin position="65"/>
        <end position="77"/>
    </location>
</feature>